<evidence type="ECO:0000313" key="4">
    <source>
        <dbReference type="Proteomes" id="UP000489600"/>
    </source>
</evidence>
<dbReference type="InterPro" id="IPR044790">
    <property type="entry name" value="MD26C-like"/>
</dbReference>
<dbReference type="PANTHER" id="PTHR47210:SF1">
    <property type="entry name" value="MEDIATOR OF RNA POLYMERASE II TRANSCRIPTION SUBUNIT 26C-RELATED"/>
    <property type="match status" value="1"/>
</dbReference>
<proteinExistence type="predicted"/>
<keyword evidence="4" id="KW-1185">Reference proteome</keyword>
<dbReference type="OrthoDB" id="550309at2759"/>
<evidence type="ECO:0000256" key="1">
    <source>
        <dbReference type="PROSITE-ProRule" id="PRU00649"/>
    </source>
</evidence>
<dbReference type="InterPro" id="IPR017923">
    <property type="entry name" value="TFIIS_N"/>
</dbReference>
<dbReference type="AlphaFoldDB" id="A0A565C166"/>
<reference evidence="3" key="1">
    <citation type="submission" date="2019-07" db="EMBL/GenBank/DDBJ databases">
        <authorList>
            <person name="Dittberner H."/>
        </authorList>
    </citation>
    <scope>NUCLEOTIDE SEQUENCE [LARGE SCALE GENOMIC DNA]</scope>
</reference>
<dbReference type="InterPro" id="IPR035441">
    <property type="entry name" value="TFIIS/LEDGF_dom_sf"/>
</dbReference>
<organism evidence="3 4">
    <name type="scientific">Arabis nemorensis</name>
    <dbReference type="NCBI Taxonomy" id="586526"/>
    <lineage>
        <taxon>Eukaryota</taxon>
        <taxon>Viridiplantae</taxon>
        <taxon>Streptophyta</taxon>
        <taxon>Embryophyta</taxon>
        <taxon>Tracheophyta</taxon>
        <taxon>Spermatophyta</taxon>
        <taxon>Magnoliopsida</taxon>
        <taxon>eudicotyledons</taxon>
        <taxon>Gunneridae</taxon>
        <taxon>Pentapetalae</taxon>
        <taxon>rosids</taxon>
        <taxon>malvids</taxon>
        <taxon>Brassicales</taxon>
        <taxon>Brassicaceae</taxon>
        <taxon>Arabideae</taxon>
        <taxon>Arabis</taxon>
    </lineage>
</organism>
<dbReference type="Pfam" id="PF08711">
    <property type="entry name" value="Med26"/>
    <property type="match status" value="1"/>
</dbReference>
<dbReference type="GO" id="GO:0005634">
    <property type="term" value="C:nucleus"/>
    <property type="evidence" value="ECO:0007669"/>
    <property type="project" value="UniProtKB-SubCell"/>
</dbReference>
<dbReference type="PROSITE" id="PS51319">
    <property type="entry name" value="TFIIS_N"/>
    <property type="match status" value="1"/>
</dbReference>
<dbReference type="EMBL" id="CABITT030000006">
    <property type="protein sequence ID" value="VVB07406.1"/>
    <property type="molecule type" value="Genomic_DNA"/>
</dbReference>
<dbReference type="Proteomes" id="UP000489600">
    <property type="component" value="Unassembled WGS sequence"/>
</dbReference>
<keyword evidence="1" id="KW-0539">Nucleus</keyword>
<protein>
    <recommendedName>
        <fullName evidence="2">TFIIS N-terminal domain-containing protein</fullName>
    </recommendedName>
</protein>
<dbReference type="PANTHER" id="PTHR47210">
    <property type="entry name" value="MEDIATOR OF RNA POLYMERASE II TRANSCRIPTION SUBUNIT 26C-RELATED"/>
    <property type="match status" value="1"/>
</dbReference>
<dbReference type="SUPFAM" id="SSF47676">
    <property type="entry name" value="Conserved domain common to transcription factors TFIIS, elongin A, CRSP70"/>
    <property type="match status" value="1"/>
</dbReference>
<accession>A0A565C166</accession>
<dbReference type="CDD" id="cd00183">
    <property type="entry name" value="TFIIS_I"/>
    <property type="match status" value="1"/>
</dbReference>
<name>A0A565C166_9BRAS</name>
<evidence type="ECO:0000313" key="3">
    <source>
        <dbReference type="EMBL" id="VVB07406.1"/>
    </source>
</evidence>
<evidence type="ECO:0000259" key="2">
    <source>
        <dbReference type="PROSITE" id="PS51319"/>
    </source>
</evidence>
<feature type="domain" description="TFIIS N-terminal" evidence="2">
    <location>
        <begin position="1"/>
        <end position="72"/>
    </location>
</feature>
<sequence length="83" mass="9772">MAKMMMISIRLLSEEALVELLQNLEDMDITFQALQETDIGRHVNRVRKHPSNNVRRLAKQLVKLRSNFRNFALHIQLTRTTLD</sequence>
<comment type="caution">
    <text evidence="3">The sequence shown here is derived from an EMBL/GenBank/DDBJ whole genome shotgun (WGS) entry which is preliminary data.</text>
</comment>
<dbReference type="Gene3D" id="1.20.930.10">
    <property type="entry name" value="Conserved domain common to transcription factors TFIIS, elongin A, CRSP70"/>
    <property type="match status" value="1"/>
</dbReference>
<comment type="subcellular location">
    <subcellularLocation>
        <location evidence="1">Nucleus</location>
    </subcellularLocation>
</comment>
<gene>
    <name evidence="3" type="ORF">ANE_LOCUS17850</name>
</gene>